<evidence type="ECO:0000256" key="1">
    <source>
        <dbReference type="SAM" id="MobiDB-lite"/>
    </source>
</evidence>
<protein>
    <submittedName>
        <fullName evidence="2">Uncharacterized protein</fullName>
    </submittedName>
</protein>
<dbReference type="Proteomes" id="UP000018890">
    <property type="component" value="Unassembled WGS sequence"/>
</dbReference>
<feature type="compositionally biased region" description="Acidic residues" evidence="1">
    <location>
        <begin position="100"/>
        <end position="109"/>
    </location>
</feature>
<dbReference type="EMBL" id="BAUT01000109">
    <property type="protein sequence ID" value="GAE28459.1"/>
    <property type="molecule type" value="Genomic_DNA"/>
</dbReference>
<dbReference type="STRING" id="1236970.JCM9140_4696"/>
<gene>
    <name evidence="2" type="ORF">JCM9140_4696</name>
</gene>
<reference evidence="2" key="1">
    <citation type="journal article" date="2014" name="Genome Announc.">
        <title>Draft Genome Sequences of Three Alkaliphilic Bacillus Strains, Bacillus wakoensis JCM 9140T, Bacillus akibai JCM 9157T, and Bacillus hemicellulosilyticus JCM 9152T.</title>
        <authorList>
            <person name="Yuki M."/>
            <person name="Oshima K."/>
            <person name="Suda W."/>
            <person name="Oshida Y."/>
            <person name="Kitamura K."/>
            <person name="Iida T."/>
            <person name="Hattori M."/>
            <person name="Ohkuma M."/>
        </authorList>
    </citation>
    <scope>NUCLEOTIDE SEQUENCE [LARGE SCALE GENOMIC DNA]</scope>
    <source>
        <strain evidence="2">JCM 9140</strain>
    </source>
</reference>
<dbReference type="OrthoDB" id="2869590at2"/>
<name>W4QAR9_9BACI</name>
<dbReference type="RefSeq" id="WP_034751268.1">
    <property type="nucleotide sequence ID" value="NZ_BAUT01000109.1"/>
</dbReference>
<feature type="region of interest" description="Disordered" evidence="1">
    <location>
        <begin position="100"/>
        <end position="123"/>
    </location>
</feature>
<evidence type="ECO:0000313" key="2">
    <source>
        <dbReference type="EMBL" id="GAE28459.1"/>
    </source>
</evidence>
<keyword evidence="3" id="KW-1185">Reference proteome</keyword>
<dbReference type="AlphaFoldDB" id="W4QAR9"/>
<organism evidence="2 3">
    <name type="scientific">Halalkalibacter wakoensis JCM 9140</name>
    <dbReference type="NCBI Taxonomy" id="1236970"/>
    <lineage>
        <taxon>Bacteria</taxon>
        <taxon>Bacillati</taxon>
        <taxon>Bacillota</taxon>
        <taxon>Bacilli</taxon>
        <taxon>Bacillales</taxon>
        <taxon>Bacillaceae</taxon>
        <taxon>Halalkalibacter</taxon>
    </lineage>
</organism>
<accession>W4QAR9</accession>
<sequence>MSKNNFEETMNRLNQYYDKIPQQSNSADIMASIKKKKKRNWNWARSYQKWQVAALVLFMLGIGYVLGASQLTSNNESAMPSESSADEGPMESMSVVMEEEPDESEEETNEMTFMESSTDDEETKTITIVDEEGLEDEKTVTKLVNDELSFTTFYDAEFEVEHINHEQSTVVQIFANYGQGKIEPVLFEVVKFNEEMSYEEAVSSYQADMVDAGYAETVANGYLESLGVPGQGVEEFAFYKDGVYAHVVPVEHQDGYYFLRTNSFSPERTDLIEYSEGFVRELRVIFNEFTWLY</sequence>
<evidence type="ECO:0000313" key="3">
    <source>
        <dbReference type="Proteomes" id="UP000018890"/>
    </source>
</evidence>
<proteinExistence type="predicted"/>
<comment type="caution">
    <text evidence="2">The sequence shown here is derived from an EMBL/GenBank/DDBJ whole genome shotgun (WGS) entry which is preliminary data.</text>
</comment>